<sequence>MEPQEKTIEKLCGVHRRQWSKAMHYFKTQHSEALTDILCRQSRLLAEPGFVANAGKLDASGPEAAMASLLLAIKEFKAEVAKAKFALSRKGPAHPLEVRRNEVMSYIQAENWRSKQKFKYAKIIQHFAYITDLRESGCSWREVAKRLKSKTGLTVSGPYLIGVYNEYLSDKS</sequence>
<proteinExistence type="predicted"/>
<dbReference type="AlphaFoldDB" id="E6W6T1"/>
<reference evidence="1 2" key="1">
    <citation type="submission" date="2010-12" db="EMBL/GenBank/DDBJ databases">
        <title>Complete sequence of Desulfurispirillum indicum S5.</title>
        <authorList>
            <consortium name="US DOE Joint Genome Institute"/>
            <person name="Lucas S."/>
            <person name="Copeland A."/>
            <person name="Lapidus A."/>
            <person name="Cheng J.-F."/>
            <person name="Goodwin L."/>
            <person name="Pitluck S."/>
            <person name="Chertkov O."/>
            <person name="Held B."/>
            <person name="Detter J.C."/>
            <person name="Han C."/>
            <person name="Tapia R."/>
            <person name="Land M."/>
            <person name="Hauser L."/>
            <person name="Kyrpides N."/>
            <person name="Ivanova N."/>
            <person name="Mikhailova N."/>
            <person name="Haggblom M."/>
            <person name="Rauschenbach I."/>
            <person name="Bini E."/>
            <person name="Woyke T."/>
        </authorList>
    </citation>
    <scope>NUCLEOTIDE SEQUENCE [LARGE SCALE GENOMIC DNA]</scope>
    <source>
        <strain evidence="2">ATCC BAA-1389 / DSM 22839 / S5</strain>
    </source>
</reference>
<gene>
    <name evidence="1" type="ordered locus">Selin_1440</name>
</gene>
<name>E6W6T1_DESIS</name>
<keyword evidence="2" id="KW-1185">Reference proteome</keyword>
<protein>
    <submittedName>
        <fullName evidence="1">Uncharacterized protein</fullName>
    </submittedName>
</protein>
<dbReference type="HOGENOM" id="CLU_1552814_0_0_0"/>
<evidence type="ECO:0000313" key="2">
    <source>
        <dbReference type="Proteomes" id="UP000002572"/>
    </source>
</evidence>
<dbReference type="RefSeq" id="WP_013506055.1">
    <property type="nucleotide sequence ID" value="NC_014836.1"/>
</dbReference>
<evidence type="ECO:0000313" key="1">
    <source>
        <dbReference type="EMBL" id="ADU66174.1"/>
    </source>
</evidence>
<dbReference type="KEGG" id="din:Selin_1440"/>
<dbReference type="InParanoid" id="E6W6T1"/>
<dbReference type="Proteomes" id="UP000002572">
    <property type="component" value="Chromosome"/>
</dbReference>
<organism evidence="1 2">
    <name type="scientific">Desulfurispirillum indicum (strain ATCC BAA-1389 / DSM 22839 / S5)</name>
    <dbReference type="NCBI Taxonomy" id="653733"/>
    <lineage>
        <taxon>Bacteria</taxon>
        <taxon>Pseudomonadati</taxon>
        <taxon>Chrysiogenota</taxon>
        <taxon>Chrysiogenia</taxon>
        <taxon>Chrysiogenales</taxon>
        <taxon>Chrysiogenaceae</taxon>
        <taxon>Desulfurispirillum</taxon>
    </lineage>
</organism>
<dbReference type="EMBL" id="CP002432">
    <property type="protein sequence ID" value="ADU66174.1"/>
    <property type="molecule type" value="Genomic_DNA"/>
</dbReference>
<accession>E6W6T1</accession>